<keyword evidence="2" id="KW-0812">Transmembrane</keyword>
<organism evidence="3 4">
    <name type="scientific">Microbacterium pseudoresistens</name>
    <dbReference type="NCBI Taxonomy" id="640634"/>
    <lineage>
        <taxon>Bacteria</taxon>
        <taxon>Bacillati</taxon>
        <taxon>Actinomycetota</taxon>
        <taxon>Actinomycetes</taxon>
        <taxon>Micrococcales</taxon>
        <taxon>Microbacteriaceae</taxon>
        <taxon>Microbacterium</taxon>
    </lineage>
</organism>
<accession>A0A7Y9JM06</accession>
<keyword evidence="2" id="KW-0472">Membrane</keyword>
<feature type="region of interest" description="Disordered" evidence="1">
    <location>
        <begin position="29"/>
        <end position="50"/>
    </location>
</feature>
<dbReference type="RefSeq" id="WP_179432492.1">
    <property type="nucleotide sequence ID" value="NZ_BAABLC010000001.1"/>
</dbReference>
<evidence type="ECO:0000313" key="3">
    <source>
        <dbReference type="EMBL" id="NYD54292.1"/>
    </source>
</evidence>
<evidence type="ECO:0000256" key="2">
    <source>
        <dbReference type="SAM" id="Phobius"/>
    </source>
</evidence>
<keyword evidence="4" id="KW-1185">Reference proteome</keyword>
<name>A0A7Y9JM06_9MICO</name>
<proteinExistence type="predicted"/>
<evidence type="ECO:0000313" key="4">
    <source>
        <dbReference type="Proteomes" id="UP000552045"/>
    </source>
</evidence>
<evidence type="ECO:0000256" key="1">
    <source>
        <dbReference type="SAM" id="MobiDB-lite"/>
    </source>
</evidence>
<sequence length="50" mass="5818">MSTSPILWVAFVIGLAALTIWIVQLVRSRRDRGDGRGPWWQGPWDEDDHR</sequence>
<reference evidence="3 4" key="1">
    <citation type="submission" date="2020-07" db="EMBL/GenBank/DDBJ databases">
        <title>Sequencing the genomes of 1000 actinobacteria strains.</title>
        <authorList>
            <person name="Klenk H.-P."/>
        </authorList>
    </citation>
    <scope>NUCLEOTIDE SEQUENCE [LARGE SCALE GENOMIC DNA]</scope>
    <source>
        <strain evidence="3 4">DSM 22185</strain>
    </source>
</reference>
<dbReference type="Proteomes" id="UP000552045">
    <property type="component" value="Unassembled WGS sequence"/>
</dbReference>
<dbReference type="EMBL" id="JACCBH010000001">
    <property type="protein sequence ID" value="NYD54292.1"/>
    <property type="molecule type" value="Genomic_DNA"/>
</dbReference>
<feature type="transmembrane region" description="Helical" evidence="2">
    <location>
        <begin position="6"/>
        <end position="26"/>
    </location>
</feature>
<dbReference type="AlphaFoldDB" id="A0A7Y9JM06"/>
<protein>
    <submittedName>
        <fullName evidence="3">Uncharacterized protein</fullName>
    </submittedName>
</protein>
<keyword evidence="2" id="KW-1133">Transmembrane helix</keyword>
<comment type="caution">
    <text evidence="3">The sequence shown here is derived from an EMBL/GenBank/DDBJ whole genome shotgun (WGS) entry which is preliminary data.</text>
</comment>
<gene>
    <name evidence="3" type="ORF">BKA02_001347</name>
</gene>